<comment type="caution">
    <text evidence="1">The sequence shown here is derived from an EMBL/GenBank/DDBJ whole genome shotgun (WGS) entry which is preliminary data.</text>
</comment>
<evidence type="ECO:0000313" key="1">
    <source>
        <dbReference type="EMBL" id="KAH0461075.1"/>
    </source>
</evidence>
<proteinExistence type="predicted"/>
<reference evidence="1 2" key="1">
    <citation type="journal article" date="2021" name="Hortic Res">
        <title>Chromosome-scale assembly of the Dendrobium chrysotoxum genome enhances the understanding of orchid evolution.</title>
        <authorList>
            <person name="Zhang Y."/>
            <person name="Zhang G.Q."/>
            <person name="Zhang D."/>
            <person name="Liu X.D."/>
            <person name="Xu X.Y."/>
            <person name="Sun W.H."/>
            <person name="Yu X."/>
            <person name="Zhu X."/>
            <person name="Wang Z.W."/>
            <person name="Zhao X."/>
            <person name="Zhong W.Y."/>
            <person name="Chen H."/>
            <person name="Yin W.L."/>
            <person name="Huang T."/>
            <person name="Niu S.C."/>
            <person name="Liu Z.J."/>
        </authorList>
    </citation>
    <scope>NUCLEOTIDE SEQUENCE [LARGE SCALE GENOMIC DNA]</scope>
    <source>
        <strain evidence="1">Lindl</strain>
    </source>
</reference>
<sequence>MHGSCVDLGGVESFDSGQGAGAMRLEMIVGDVDVYGIGCEGISVAIVNFAVIGETTFDYI</sequence>
<dbReference type="EMBL" id="JAGFBR010000009">
    <property type="protein sequence ID" value="KAH0461075.1"/>
    <property type="molecule type" value="Genomic_DNA"/>
</dbReference>
<name>A0AAV7H0U2_DENCH</name>
<accession>A0AAV7H0U2</accession>
<gene>
    <name evidence="1" type="ORF">IEQ34_008650</name>
</gene>
<organism evidence="1 2">
    <name type="scientific">Dendrobium chrysotoxum</name>
    <name type="common">Orchid</name>
    <dbReference type="NCBI Taxonomy" id="161865"/>
    <lineage>
        <taxon>Eukaryota</taxon>
        <taxon>Viridiplantae</taxon>
        <taxon>Streptophyta</taxon>
        <taxon>Embryophyta</taxon>
        <taxon>Tracheophyta</taxon>
        <taxon>Spermatophyta</taxon>
        <taxon>Magnoliopsida</taxon>
        <taxon>Liliopsida</taxon>
        <taxon>Asparagales</taxon>
        <taxon>Orchidaceae</taxon>
        <taxon>Epidendroideae</taxon>
        <taxon>Malaxideae</taxon>
        <taxon>Dendrobiinae</taxon>
        <taxon>Dendrobium</taxon>
    </lineage>
</organism>
<dbReference type="AlphaFoldDB" id="A0AAV7H0U2"/>
<evidence type="ECO:0000313" key="2">
    <source>
        <dbReference type="Proteomes" id="UP000775213"/>
    </source>
</evidence>
<protein>
    <submittedName>
        <fullName evidence="1">Uncharacterized protein</fullName>
    </submittedName>
</protein>
<keyword evidence="2" id="KW-1185">Reference proteome</keyword>
<dbReference type="Proteomes" id="UP000775213">
    <property type="component" value="Unassembled WGS sequence"/>
</dbReference>